<evidence type="ECO:0000256" key="1">
    <source>
        <dbReference type="SAM" id="MobiDB-lite"/>
    </source>
</evidence>
<dbReference type="Proteomes" id="UP000002220">
    <property type="component" value="Chromosome"/>
</dbReference>
<organism evidence="2 3">
    <name type="scientific">Planctopirus limnophila (strain ATCC 43296 / DSM 3776 / IFAM 1008 / Mu 290)</name>
    <name type="common">Planctomyces limnophilus</name>
    <dbReference type="NCBI Taxonomy" id="521674"/>
    <lineage>
        <taxon>Bacteria</taxon>
        <taxon>Pseudomonadati</taxon>
        <taxon>Planctomycetota</taxon>
        <taxon>Planctomycetia</taxon>
        <taxon>Planctomycetales</taxon>
        <taxon>Planctomycetaceae</taxon>
        <taxon>Planctopirus</taxon>
    </lineage>
</organism>
<sequence>MTTSGNALKVCLKSLERTQQQIVQETTRPGYSPLGIVVVYVPDIAKASGNRTIEALKDNYSEDDDPWPYVYGKHLRELNRFMFTIPAQSWSGATGEYRVFDPTMRDVKKFGDELKGLYSFRYNQFMKSYESGLVSAVTQQASKLIEFNSALDLESDSLWLSWLVKLGNLQPPIPAHHIYPRGWYFEKLDNGQELSAPFRFDMRTWKDDLERAYWDEELQLGLLPDAKDRAGNPVQVPMSWYIRIDDLHMASIHAIDWVIANWPEETPAVQPSASPKPATKKNRQSKEESNRILGELAKATQGRCFELTHEQAAKKIGCSVGMVGQLPLWIAATRDGKVPKKKRKGTSVRTGSVDGHTMNQFAVRSERDQQKEIAELDELIDEQQREMKSASRKPRQR</sequence>
<feature type="region of interest" description="Disordered" evidence="1">
    <location>
        <begin position="336"/>
        <end position="397"/>
    </location>
</feature>
<evidence type="ECO:0000313" key="2">
    <source>
        <dbReference type="EMBL" id="ADG66836.1"/>
    </source>
</evidence>
<gene>
    <name evidence="2" type="ordered locus">Plim_0993</name>
</gene>
<dbReference type="AlphaFoldDB" id="D5ST68"/>
<dbReference type="RefSeq" id="WP_013109267.1">
    <property type="nucleotide sequence ID" value="NC_014148.1"/>
</dbReference>
<feature type="region of interest" description="Disordered" evidence="1">
    <location>
        <begin position="267"/>
        <end position="290"/>
    </location>
</feature>
<name>D5ST68_PLAL2</name>
<dbReference type="STRING" id="521674.Plim_0993"/>
<evidence type="ECO:0000313" key="3">
    <source>
        <dbReference type="Proteomes" id="UP000002220"/>
    </source>
</evidence>
<proteinExistence type="predicted"/>
<keyword evidence="3" id="KW-1185">Reference proteome</keyword>
<dbReference type="KEGG" id="plm:Plim_0993"/>
<feature type="compositionally biased region" description="Basic and acidic residues" evidence="1">
    <location>
        <begin position="364"/>
        <end position="374"/>
    </location>
</feature>
<reference evidence="2 3" key="1">
    <citation type="journal article" date="2010" name="Stand. Genomic Sci.">
        <title>Complete genome sequence of Planctomyces limnophilus type strain (Mu 290).</title>
        <authorList>
            <person name="Labutti K."/>
            <person name="Sikorski J."/>
            <person name="Schneider S."/>
            <person name="Nolan M."/>
            <person name="Lucas S."/>
            <person name="Glavina Del Rio T."/>
            <person name="Tice H."/>
            <person name="Cheng J.F."/>
            <person name="Goodwin L."/>
            <person name="Pitluck S."/>
            <person name="Liolios K."/>
            <person name="Ivanova N."/>
            <person name="Mavromatis K."/>
            <person name="Mikhailova N."/>
            <person name="Pati A."/>
            <person name="Chen A."/>
            <person name="Palaniappan K."/>
            <person name="Land M."/>
            <person name="Hauser L."/>
            <person name="Chang Y.J."/>
            <person name="Jeffries C.D."/>
            <person name="Tindall B.J."/>
            <person name="Rohde M."/>
            <person name="Goker M."/>
            <person name="Woyke T."/>
            <person name="Bristow J."/>
            <person name="Eisen J.A."/>
            <person name="Markowitz V."/>
            <person name="Hugenholtz P."/>
            <person name="Kyrpides N.C."/>
            <person name="Klenk H.P."/>
            <person name="Lapidus A."/>
        </authorList>
    </citation>
    <scope>NUCLEOTIDE SEQUENCE [LARGE SCALE GENOMIC DNA]</scope>
    <source>
        <strain evidence="3">ATCC 43296 / DSM 3776 / IFAM 1008 / 290</strain>
    </source>
</reference>
<protein>
    <submittedName>
        <fullName evidence="2">Uncharacterized protein</fullName>
    </submittedName>
</protein>
<dbReference type="EMBL" id="CP001744">
    <property type="protein sequence ID" value="ADG66836.1"/>
    <property type="molecule type" value="Genomic_DNA"/>
</dbReference>
<dbReference type="HOGENOM" id="CLU_694173_0_0_0"/>
<accession>D5ST68</accession>